<reference evidence="3" key="1">
    <citation type="journal article" date="2010" name="Science">
        <title>Plasticity of animal genome architecture unmasked by rapid evolution of a pelagic tunicate.</title>
        <authorList>
            <person name="Denoeud F."/>
            <person name="Henriet S."/>
            <person name="Mungpakdee S."/>
            <person name="Aury J.M."/>
            <person name="Da Silva C."/>
            <person name="Brinkmann H."/>
            <person name="Mikhaleva J."/>
            <person name="Olsen L.C."/>
            <person name="Jubin C."/>
            <person name="Canestro C."/>
            <person name="Bouquet J.M."/>
            <person name="Danks G."/>
            <person name="Poulain J."/>
            <person name="Campsteijn C."/>
            <person name="Adamski M."/>
            <person name="Cross I."/>
            <person name="Yadetie F."/>
            <person name="Muffato M."/>
            <person name="Louis A."/>
            <person name="Butcher S."/>
            <person name="Tsagkogeorga G."/>
            <person name="Konrad A."/>
            <person name="Singh S."/>
            <person name="Jensen M.F."/>
            <person name="Cong E.H."/>
            <person name="Eikeseth-Otteraa H."/>
            <person name="Noel B."/>
            <person name="Anthouard V."/>
            <person name="Porcel B.M."/>
            <person name="Kachouri-Lafond R."/>
            <person name="Nishino A."/>
            <person name="Ugolini M."/>
            <person name="Chourrout P."/>
            <person name="Nishida H."/>
            <person name="Aasland R."/>
            <person name="Huzurbazar S."/>
            <person name="Westhof E."/>
            <person name="Delsuc F."/>
            <person name="Lehrach H."/>
            <person name="Reinhardt R."/>
            <person name="Weissenbach J."/>
            <person name="Roy S.W."/>
            <person name="Artiguenave F."/>
            <person name="Postlethwait J.H."/>
            <person name="Manak J.R."/>
            <person name="Thompson E.M."/>
            <person name="Jaillon O."/>
            <person name="Du Pasquier L."/>
            <person name="Boudinot P."/>
            <person name="Liberles D.A."/>
            <person name="Volff J.N."/>
            <person name="Philippe H."/>
            <person name="Lenhard B."/>
            <person name="Roest Crollius H."/>
            <person name="Wincker P."/>
            <person name="Chourrout D."/>
        </authorList>
    </citation>
    <scope>NUCLEOTIDE SEQUENCE [LARGE SCALE GENOMIC DNA]</scope>
</reference>
<dbReference type="Proteomes" id="UP000001307">
    <property type="component" value="Unassembled WGS sequence"/>
</dbReference>
<dbReference type="InParanoid" id="E4XJ64"/>
<dbReference type="Gene3D" id="2.40.180.10">
    <property type="entry name" value="Catalase core domain"/>
    <property type="match status" value="1"/>
</dbReference>
<evidence type="ECO:0000313" key="4">
    <source>
        <dbReference type="EMBL" id="CBY41503.1"/>
    </source>
</evidence>
<dbReference type="Proteomes" id="UP000011014">
    <property type="component" value="Unassembled WGS sequence"/>
</dbReference>
<evidence type="ECO:0000256" key="1">
    <source>
        <dbReference type="PROSITE-ProRule" id="PRU00152"/>
    </source>
</evidence>
<keyword evidence="5" id="KW-1185">Reference proteome</keyword>
<dbReference type="InterPro" id="IPR036392">
    <property type="entry name" value="PLAT/LH2_dom_sf"/>
</dbReference>
<comment type="caution">
    <text evidence="1">Lacks conserved residue(s) required for the propagation of feature annotation.</text>
</comment>
<dbReference type="PROSITE" id="PS50095">
    <property type="entry name" value="PLAT"/>
    <property type="match status" value="1"/>
</dbReference>
<dbReference type="PANTHER" id="PTHR45901">
    <property type="entry name" value="PROTEIN CBG12474"/>
    <property type="match status" value="1"/>
</dbReference>
<dbReference type="OrthoDB" id="10066418at2759"/>
<gene>
    <name evidence="3" type="ORF">GSOID_T00012645001</name>
    <name evidence="4" type="ORF">GSOID_T00023580001</name>
</gene>
<dbReference type="InterPro" id="IPR052970">
    <property type="entry name" value="Inner_ear_hair_cell_LOXHD"/>
</dbReference>
<dbReference type="Pfam" id="PF01477">
    <property type="entry name" value="PLAT"/>
    <property type="match status" value="1"/>
</dbReference>
<dbReference type="InterPro" id="IPR001024">
    <property type="entry name" value="PLAT/LH2_dom"/>
</dbReference>
<organism evidence="3">
    <name type="scientific">Oikopleura dioica</name>
    <name type="common">Tunicate</name>
    <dbReference type="NCBI Taxonomy" id="34765"/>
    <lineage>
        <taxon>Eukaryota</taxon>
        <taxon>Metazoa</taxon>
        <taxon>Chordata</taxon>
        <taxon>Tunicata</taxon>
        <taxon>Appendicularia</taxon>
        <taxon>Copelata</taxon>
        <taxon>Oikopleuridae</taxon>
        <taxon>Oikopleura</taxon>
    </lineage>
</organism>
<protein>
    <recommendedName>
        <fullName evidence="2">PLAT domain-containing protein</fullName>
    </recommendedName>
</protein>
<evidence type="ECO:0000313" key="5">
    <source>
        <dbReference type="Proteomes" id="UP000001307"/>
    </source>
</evidence>
<dbReference type="PANTHER" id="PTHR45901:SF3">
    <property type="entry name" value="LIPOXYGENASE HOMOLOGY DOMAIN-CONTAINING PROTEIN 1"/>
    <property type="match status" value="1"/>
</dbReference>
<evidence type="ECO:0000313" key="3">
    <source>
        <dbReference type="EMBL" id="CBY10507.1"/>
    </source>
</evidence>
<dbReference type="AlphaFoldDB" id="E4XJ64"/>
<sequence length="75" mass="8228">MTGDVDCAGTDANVFINIMGSKGETGRIKLAKSQTFLNKFERGHVDIFQLESMDIGDLSRVIIEHDNRGIGRQGC</sequence>
<dbReference type="EMBL" id="FN656472">
    <property type="protein sequence ID" value="CBY41503.1"/>
    <property type="molecule type" value="Genomic_DNA"/>
</dbReference>
<dbReference type="EMBL" id="FN653057">
    <property type="protein sequence ID" value="CBY10507.1"/>
    <property type="molecule type" value="Genomic_DNA"/>
</dbReference>
<dbReference type="SUPFAM" id="SSF49723">
    <property type="entry name" value="Lipase/lipooxygenase domain (PLAT/LH2 domain)"/>
    <property type="match status" value="1"/>
</dbReference>
<proteinExistence type="predicted"/>
<feature type="domain" description="PLAT" evidence="2">
    <location>
        <begin position="1"/>
        <end position="75"/>
    </location>
</feature>
<accession>E4XJ64</accession>
<evidence type="ECO:0000259" key="2">
    <source>
        <dbReference type="PROSITE" id="PS50095"/>
    </source>
</evidence>
<name>E4XJ64_OIKDI</name>